<sequence>MPSRVVQWADGSGSGLAGTPDERLPGERRDLPAQPLRPRTSPGHALLRFPSEIDFSNARDLLGVILAGVRTAARPRVLVLDLSTTLFMDSQGVRLINDVRRLLLPGTRVYVVARPDSVAGRVLELTGLRRDVPVYDNLPEALAA</sequence>
<dbReference type="Gene3D" id="3.30.750.24">
    <property type="entry name" value="STAS domain"/>
    <property type="match status" value="1"/>
</dbReference>
<reference evidence="3" key="1">
    <citation type="submission" date="2024-06" db="EMBL/GenBank/DDBJ databases">
        <authorList>
            <consortium name="consrtm"/>
            <person name="Uemura M."/>
            <person name="Terahara T."/>
        </authorList>
    </citation>
    <scope>NUCLEOTIDE SEQUENCE</scope>
    <source>
        <strain evidence="3">KM77-8</strain>
    </source>
</reference>
<dbReference type="PROSITE" id="PS50801">
    <property type="entry name" value="STAS"/>
    <property type="match status" value="1"/>
</dbReference>
<feature type="compositionally biased region" description="Basic and acidic residues" evidence="1">
    <location>
        <begin position="20"/>
        <end position="31"/>
    </location>
</feature>
<dbReference type="GO" id="GO:0043856">
    <property type="term" value="F:anti-sigma factor antagonist activity"/>
    <property type="evidence" value="ECO:0007669"/>
    <property type="project" value="TreeGrafter"/>
</dbReference>
<reference evidence="3" key="2">
    <citation type="submission" date="2024-07" db="EMBL/GenBank/DDBJ databases">
        <title>Streptomyces haneummycinica sp. nov., a new antibiotic-producing actinobacterium isolated from marine sediment.</title>
        <authorList>
            <person name="Uemura M."/>
            <person name="Hamada M."/>
            <person name="Hirano S."/>
            <person name="Kobayashi K."/>
            <person name="Ohshiro T."/>
            <person name="Kobayashi T."/>
            <person name="Terahara T."/>
        </authorList>
    </citation>
    <scope>NUCLEOTIDE SEQUENCE</scope>
    <source>
        <strain evidence="3">KM77-8</strain>
    </source>
</reference>
<accession>A0AAT9I0E5</accession>
<evidence type="ECO:0000313" key="3">
    <source>
        <dbReference type="EMBL" id="BFO22857.1"/>
    </source>
</evidence>
<dbReference type="PANTHER" id="PTHR33495:SF13">
    <property type="entry name" value="ANTI-SIGMA-F FACTOR ANTAGONIST RSFB"/>
    <property type="match status" value="1"/>
</dbReference>
<evidence type="ECO:0000259" key="2">
    <source>
        <dbReference type="PROSITE" id="PS50801"/>
    </source>
</evidence>
<dbReference type="PANTHER" id="PTHR33495">
    <property type="entry name" value="ANTI-SIGMA FACTOR ANTAGONIST TM_1081-RELATED-RELATED"/>
    <property type="match status" value="1"/>
</dbReference>
<name>A0AAT9I0E5_9ACTN</name>
<dbReference type="AlphaFoldDB" id="A0AAT9I0E5"/>
<dbReference type="EMBL" id="AP035768">
    <property type="protein sequence ID" value="BFO22857.1"/>
    <property type="molecule type" value="Genomic_DNA"/>
</dbReference>
<evidence type="ECO:0000256" key="1">
    <source>
        <dbReference type="SAM" id="MobiDB-lite"/>
    </source>
</evidence>
<feature type="domain" description="STAS" evidence="2">
    <location>
        <begin position="34"/>
        <end position="144"/>
    </location>
</feature>
<dbReference type="SUPFAM" id="SSF52091">
    <property type="entry name" value="SpoIIaa-like"/>
    <property type="match status" value="1"/>
</dbReference>
<gene>
    <name evidence="3" type="ORF">SHKM778_92450</name>
</gene>
<dbReference type="InterPro" id="IPR002645">
    <property type="entry name" value="STAS_dom"/>
</dbReference>
<proteinExistence type="predicted"/>
<organism evidence="3">
    <name type="scientific">Streptomyces haneummycinicus</name>
    <dbReference type="NCBI Taxonomy" id="3074435"/>
    <lineage>
        <taxon>Bacteria</taxon>
        <taxon>Bacillati</taxon>
        <taxon>Actinomycetota</taxon>
        <taxon>Actinomycetes</taxon>
        <taxon>Kitasatosporales</taxon>
        <taxon>Streptomycetaceae</taxon>
        <taxon>Streptomyces</taxon>
    </lineage>
</organism>
<feature type="region of interest" description="Disordered" evidence="1">
    <location>
        <begin position="1"/>
        <end position="43"/>
    </location>
</feature>
<dbReference type="Pfam" id="PF01740">
    <property type="entry name" value="STAS"/>
    <property type="match status" value="1"/>
</dbReference>
<dbReference type="InterPro" id="IPR036513">
    <property type="entry name" value="STAS_dom_sf"/>
</dbReference>
<dbReference type="CDD" id="cd07043">
    <property type="entry name" value="STAS_anti-anti-sigma_factors"/>
    <property type="match status" value="1"/>
</dbReference>
<protein>
    <submittedName>
        <fullName evidence="3">STAS domain-containing protein</fullName>
    </submittedName>
</protein>